<dbReference type="CDD" id="cd18084">
    <property type="entry name" value="RsmE-like"/>
    <property type="match status" value="1"/>
</dbReference>
<evidence type="ECO:0000259" key="14">
    <source>
        <dbReference type="Pfam" id="PF20260"/>
    </source>
</evidence>
<dbReference type="InterPro" id="IPR046886">
    <property type="entry name" value="RsmE_MTase_dom"/>
</dbReference>
<evidence type="ECO:0000256" key="1">
    <source>
        <dbReference type="ARBA" id="ARBA00004496"/>
    </source>
</evidence>
<dbReference type="InterPro" id="IPR046887">
    <property type="entry name" value="RsmE_PUA-like"/>
</dbReference>
<evidence type="ECO:0000259" key="13">
    <source>
        <dbReference type="Pfam" id="PF04452"/>
    </source>
</evidence>
<evidence type="ECO:0000256" key="2">
    <source>
        <dbReference type="ARBA" id="ARBA00005528"/>
    </source>
</evidence>
<dbReference type="GO" id="GO:0070042">
    <property type="term" value="F:rRNA (uridine-N3-)-methyltransferase activity"/>
    <property type="evidence" value="ECO:0007669"/>
    <property type="project" value="TreeGrafter"/>
</dbReference>
<comment type="function">
    <text evidence="10 12">Specifically methylates the N3 position of the uracil ring of uridine 1498 (m3U1498) in 16S rRNA. Acts on the fully assembled 30S ribosomal subunit.</text>
</comment>
<comment type="catalytic activity">
    <reaction evidence="11 12">
        <text>uridine(1498) in 16S rRNA + S-adenosyl-L-methionine = N(3)-methyluridine(1498) in 16S rRNA + S-adenosyl-L-homocysteine + H(+)</text>
        <dbReference type="Rhea" id="RHEA:42920"/>
        <dbReference type="Rhea" id="RHEA-COMP:10283"/>
        <dbReference type="Rhea" id="RHEA-COMP:10284"/>
        <dbReference type="ChEBI" id="CHEBI:15378"/>
        <dbReference type="ChEBI" id="CHEBI:57856"/>
        <dbReference type="ChEBI" id="CHEBI:59789"/>
        <dbReference type="ChEBI" id="CHEBI:65315"/>
        <dbReference type="ChEBI" id="CHEBI:74502"/>
        <dbReference type="EC" id="2.1.1.193"/>
    </reaction>
</comment>
<evidence type="ECO:0000256" key="7">
    <source>
        <dbReference type="ARBA" id="ARBA00022603"/>
    </source>
</evidence>
<dbReference type="PIRSF" id="PIRSF015601">
    <property type="entry name" value="MTase_slr0722"/>
    <property type="match status" value="1"/>
</dbReference>
<keyword evidence="7 12" id="KW-0489">Methyltransferase</keyword>
<reference evidence="15" key="1">
    <citation type="submission" date="2020-10" db="EMBL/GenBank/DDBJ databases">
        <authorList>
            <person name="Gilroy R."/>
        </authorList>
    </citation>
    <scope>NUCLEOTIDE SEQUENCE</scope>
    <source>
        <strain evidence="15">ChiHile30-977</strain>
    </source>
</reference>
<comment type="similarity">
    <text evidence="2 12">Belongs to the RNA methyltransferase RsmE family.</text>
</comment>
<keyword evidence="8 12" id="KW-0808">Transferase</keyword>
<dbReference type="NCBIfam" id="TIGR00046">
    <property type="entry name" value="RsmE family RNA methyltransferase"/>
    <property type="match status" value="1"/>
</dbReference>
<evidence type="ECO:0000313" key="16">
    <source>
        <dbReference type="Proteomes" id="UP000886819"/>
    </source>
</evidence>
<comment type="caution">
    <text evidence="15">The sequence shown here is derived from an EMBL/GenBank/DDBJ whole genome shotgun (WGS) entry which is preliminary data.</text>
</comment>
<dbReference type="PANTHER" id="PTHR30027">
    <property type="entry name" value="RIBOSOMAL RNA SMALL SUBUNIT METHYLTRANSFERASE E"/>
    <property type="match status" value="1"/>
</dbReference>
<evidence type="ECO:0000256" key="12">
    <source>
        <dbReference type="PIRNR" id="PIRNR015601"/>
    </source>
</evidence>
<feature type="domain" description="Ribosomal RNA small subunit methyltransferase E methyltransferase" evidence="13">
    <location>
        <begin position="72"/>
        <end position="234"/>
    </location>
</feature>
<dbReference type="SUPFAM" id="SSF88697">
    <property type="entry name" value="PUA domain-like"/>
    <property type="match status" value="1"/>
</dbReference>
<protein>
    <recommendedName>
        <fullName evidence="4 12">Ribosomal RNA small subunit methyltransferase E</fullName>
        <ecNumber evidence="3 12">2.1.1.193</ecNumber>
    </recommendedName>
</protein>
<dbReference type="AlphaFoldDB" id="A0A9D0YV21"/>
<dbReference type="InterPro" id="IPR015947">
    <property type="entry name" value="PUA-like_sf"/>
</dbReference>
<evidence type="ECO:0000313" key="15">
    <source>
        <dbReference type="EMBL" id="HIQ62786.1"/>
    </source>
</evidence>
<dbReference type="InterPro" id="IPR006700">
    <property type="entry name" value="RsmE"/>
</dbReference>
<dbReference type="EMBL" id="DVFI01000062">
    <property type="protein sequence ID" value="HIQ62786.1"/>
    <property type="molecule type" value="Genomic_DNA"/>
</dbReference>
<gene>
    <name evidence="15" type="ORF">IAA66_04260</name>
</gene>
<accession>A0A9D0YV21</accession>
<evidence type="ECO:0000256" key="5">
    <source>
        <dbReference type="ARBA" id="ARBA00022490"/>
    </source>
</evidence>
<evidence type="ECO:0000256" key="11">
    <source>
        <dbReference type="ARBA" id="ARBA00047944"/>
    </source>
</evidence>
<dbReference type="GO" id="GO:0005737">
    <property type="term" value="C:cytoplasm"/>
    <property type="evidence" value="ECO:0007669"/>
    <property type="project" value="UniProtKB-SubCell"/>
</dbReference>
<dbReference type="InterPro" id="IPR029028">
    <property type="entry name" value="Alpha/beta_knot_MTases"/>
</dbReference>
<dbReference type="PANTHER" id="PTHR30027:SF3">
    <property type="entry name" value="16S RRNA (URACIL(1498)-N(3))-METHYLTRANSFERASE"/>
    <property type="match status" value="1"/>
</dbReference>
<dbReference type="Pfam" id="PF20260">
    <property type="entry name" value="PUA_4"/>
    <property type="match status" value="1"/>
</dbReference>
<comment type="subcellular location">
    <subcellularLocation>
        <location evidence="1 12">Cytoplasm</location>
    </subcellularLocation>
</comment>
<evidence type="ECO:0000256" key="8">
    <source>
        <dbReference type="ARBA" id="ARBA00022679"/>
    </source>
</evidence>
<sequence>MHRFYFDEAKRQRDSVLLDEAEARHAVQVLRLKKGARVVLLDGLGGVFEAELTEAGKRVTARILRQLPDGEPRVRVTLYQGLPKSDKLETILQKCTELGVHALQPVLFSRCVKEPGKNAEKSLQRLRRVAREAAKQCGRGQVPMVGQTKPLTELLERIAGHDRVLVPWEEAADTHIADALGSEPPQEIALVIGPEGGITAEEIEQLRGVGARVVTMGPRILRTETAGMAALSAILTLTGDL</sequence>
<dbReference type="Gene3D" id="3.40.1280.10">
    <property type="match status" value="1"/>
</dbReference>
<dbReference type="EC" id="2.1.1.193" evidence="3 12"/>
<dbReference type="Proteomes" id="UP000886819">
    <property type="component" value="Unassembled WGS sequence"/>
</dbReference>
<evidence type="ECO:0000256" key="10">
    <source>
        <dbReference type="ARBA" id="ARBA00025699"/>
    </source>
</evidence>
<feature type="domain" description="Ribosomal RNA small subunit methyltransferase E PUA-like" evidence="14">
    <location>
        <begin position="18"/>
        <end position="63"/>
    </location>
</feature>
<evidence type="ECO:0000256" key="3">
    <source>
        <dbReference type="ARBA" id="ARBA00012328"/>
    </source>
</evidence>
<keyword evidence="6 12" id="KW-0698">rRNA processing</keyword>
<evidence type="ECO:0000256" key="6">
    <source>
        <dbReference type="ARBA" id="ARBA00022552"/>
    </source>
</evidence>
<evidence type="ECO:0000256" key="9">
    <source>
        <dbReference type="ARBA" id="ARBA00022691"/>
    </source>
</evidence>
<dbReference type="GO" id="GO:0070475">
    <property type="term" value="P:rRNA base methylation"/>
    <property type="evidence" value="ECO:0007669"/>
    <property type="project" value="TreeGrafter"/>
</dbReference>
<dbReference type="NCBIfam" id="NF008692">
    <property type="entry name" value="PRK11713.1-5"/>
    <property type="match status" value="1"/>
</dbReference>
<evidence type="ECO:0000256" key="4">
    <source>
        <dbReference type="ARBA" id="ARBA00013673"/>
    </source>
</evidence>
<dbReference type="InterPro" id="IPR029026">
    <property type="entry name" value="tRNA_m1G_MTases_N"/>
</dbReference>
<dbReference type="Pfam" id="PF04452">
    <property type="entry name" value="Methyltrans_RNA"/>
    <property type="match status" value="1"/>
</dbReference>
<proteinExistence type="inferred from homology"/>
<dbReference type="SUPFAM" id="SSF75217">
    <property type="entry name" value="alpha/beta knot"/>
    <property type="match status" value="1"/>
</dbReference>
<keyword evidence="5 12" id="KW-0963">Cytoplasm</keyword>
<reference evidence="15" key="2">
    <citation type="journal article" date="2021" name="PeerJ">
        <title>Extensive microbial diversity within the chicken gut microbiome revealed by metagenomics and culture.</title>
        <authorList>
            <person name="Gilroy R."/>
            <person name="Ravi A."/>
            <person name="Getino M."/>
            <person name="Pursley I."/>
            <person name="Horton D.L."/>
            <person name="Alikhan N.F."/>
            <person name="Baker D."/>
            <person name="Gharbi K."/>
            <person name="Hall N."/>
            <person name="Watson M."/>
            <person name="Adriaenssens E.M."/>
            <person name="Foster-Nyarko E."/>
            <person name="Jarju S."/>
            <person name="Secka A."/>
            <person name="Antonio M."/>
            <person name="Oren A."/>
            <person name="Chaudhuri R.R."/>
            <person name="La Ragione R."/>
            <person name="Hildebrand F."/>
            <person name="Pallen M.J."/>
        </authorList>
    </citation>
    <scope>NUCLEOTIDE SEQUENCE</scope>
    <source>
        <strain evidence="15">ChiHile30-977</strain>
    </source>
</reference>
<name>A0A9D0YV21_9FIRM</name>
<keyword evidence="9 12" id="KW-0949">S-adenosyl-L-methionine</keyword>
<organism evidence="15 16">
    <name type="scientific">Candidatus Avichristensenella intestinipullorum</name>
    <dbReference type="NCBI Taxonomy" id="2840693"/>
    <lineage>
        <taxon>Bacteria</taxon>
        <taxon>Bacillati</taxon>
        <taxon>Bacillota</taxon>
        <taxon>Clostridia</taxon>
        <taxon>Candidatus Avichristensenella</taxon>
    </lineage>
</organism>